<accession>X1HUZ8</accession>
<gene>
    <name evidence="1" type="ORF">S03H2_51436</name>
</gene>
<dbReference type="EMBL" id="BARU01032630">
    <property type="protein sequence ID" value="GAH73302.1"/>
    <property type="molecule type" value="Genomic_DNA"/>
</dbReference>
<comment type="caution">
    <text evidence="1">The sequence shown here is derived from an EMBL/GenBank/DDBJ whole genome shotgun (WGS) entry which is preliminary data.</text>
</comment>
<dbReference type="AlphaFoldDB" id="X1HUZ8"/>
<sequence>IILLFIKKELGDIDQGTFDGYIHQSIPGAYRSPGL</sequence>
<reference evidence="1" key="1">
    <citation type="journal article" date="2014" name="Front. Microbiol.">
        <title>High frequency of phylogenetically diverse reductive dehalogenase-homologous genes in deep subseafloor sedimentary metagenomes.</title>
        <authorList>
            <person name="Kawai M."/>
            <person name="Futagami T."/>
            <person name="Toyoda A."/>
            <person name="Takaki Y."/>
            <person name="Nishi S."/>
            <person name="Hori S."/>
            <person name="Arai W."/>
            <person name="Tsubouchi T."/>
            <person name="Morono Y."/>
            <person name="Uchiyama I."/>
            <person name="Ito T."/>
            <person name="Fujiyama A."/>
            <person name="Inagaki F."/>
            <person name="Takami H."/>
        </authorList>
    </citation>
    <scope>NUCLEOTIDE SEQUENCE</scope>
    <source>
        <strain evidence="1">Expedition CK06-06</strain>
    </source>
</reference>
<name>X1HUZ8_9ZZZZ</name>
<evidence type="ECO:0000313" key="1">
    <source>
        <dbReference type="EMBL" id="GAH73302.1"/>
    </source>
</evidence>
<organism evidence="1">
    <name type="scientific">marine sediment metagenome</name>
    <dbReference type="NCBI Taxonomy" id="412755"/>
    <lineage>
        <taxon>unclassified sequences</taxon>
        <taxon>metagenomes</taxon>
        <taxon>ecological metagenomes</taxon>
    </lineage>
</organism>
<proteinExistence type="predicted"/>
<protein>
    <submittedName>
        <fullName evidence="1">Uncharacterized protein</fullName>
    </submittedName>
</protein>
<feature type="non-terminal residue" evidence="1">
    <location>
        <position position="1"/>
    </location>
</feature>